<evidence type="ECO:0000256" key="6">
    <source>
        <dbReference type="SAM" id="MobiDB-lite"/>
    </source>
</evidence>
<dbReference type="STRING" id="1754191.A0A1Y1V3W5"/>
<dbReference type="GO" id="GO:0006817">
    <property type="term" value="P:phosphate ion transport"/>
    <property type="evidence" value="ECO:0007669"/>
    <property type="project" value="TreeGrafter"/>
</dbReference>
<dbReference type="EMBL" id="MCFH01000040">
    <property type="protein sequence ID" value="ORX45357.1"/>
    <property type="molecule type" value="Genomic_DNA"/>
</dbReference>
<dbReference type="PROSITE" id="PS51380">
    <property type="entry name" value="EXS"/>
    <property type="match status" value="1"/>
</dbReference>
<evidence type="ECO:0000256" key="2">
    <source>
        <dbReference type="ARBA" id="ARBA00009665"/>
    </source>
</evidence>
<dbReference type="GO" id="GO:0005794">
    <property type="term" value="C:Golgi apparatus"/>
    <property type="evidence" value="ECO:0007669"/>
    <property type="project" value="TreeGrafter"/>
</dbReference>
<sequence>MKFGQTLLHQSVPEWRKKYIDYKILKKSIKRINISKQRVLNDLENSNVNLKGPAKLIHTSSANILYELPEEIEFKNSLDMQLEKINNFYAEREIEIVNKLVLIVQQIEIYSNNNTEIKKTQYKPIDAFIGVFSHKKKENYSKDLEGSDPSIYNDIKFKSKKAKAKLKNALLELYREMFLLKNYKILNYTGFVKILKKYDKTMKRNYTEIYIDKVDNSHFHTSKILDKVIKQTENIYIKTFRNGNRNAGMDDLRLPDETNNEQHSVIWRAGFCLGLSLPIIFGIISHFVKKSNQIENIEIILQIFGGLSLPIIFLLLFGLNLIVWKKYKINYVFIFEFDSRKHLSPWQFIEISCFLFVLWIYFVFFAVTDYFSGVIEPHLYPVILIFIYICLLFLPFKIFYPQARAWILKIIVRLICAPFYYVRFADFFLGDQFMSISYIFTVIEILICAEYNNYKTMEYKCNSSKSWFISIVTVVPGWIRFLQCLRRYYNTHHANPHLLNAGKYIVGIISILLGTLSRVNGHLYLRIIWILSMLMSTSYSYTWDVKMDWGFFKKNSKNKFLRDDLIFPTWTYYYVMISNLFLRAVWLFTVSPNYWGLIKNGNIVAYASAFIEVLRRFQWNFFRMENEHTNNCGEFRAVNEMPLPYNIKNNNDDDDEFSHDTINNSSNLQNFMKKLNISKENNLNDDSGDNNYPRNNNCIDITNVKEFSKNDDNNPRNNKNSKLKRSHSHDLRYNTTKGNESNNVKFWNIKPSDVVKNKVFDFQDPLNSNKTIHTYNIGSEFNKYLSKMNENLTSIDTIISRYDTKQETTPLSIKVENFYNRQNNIMDLYNQKYNTVKSSNSEEGSDKSRGDTIKIDPEESRDITNSKGLTNLFNQPKTISNMKNTEISSSSITSNSESLTIY</sequence>
<dbReference type="GO" id="GO:0000822">
    <property type="term" value="F:inositol hexakisphosphate binding"/>
    <property type="evidence" value="ECO:0007669"/>
    <property type="project" value="TreeGrafter"/>
</dbReference>
<gene>
    <name evidence="10" type="ORF">BCR36DRAFT_585669</name>
</gene>
<evidence type="ECO:0000259" key="8">
    <source>
        <dbReference type="PROSITE" id="PS51380"/>
    </source>
</evidence>
<feature type="transmembrane region" description="Helical" evidence="7">
    <location>
        <begin position="565"/>
        <end position="588"/>
    </location>
</feature>
<reference evidence="10 11" key="1">
    <citation type="submission" date="2016-08" db="EMBL/GenBank/DDBJ databases">
        <title>Genomes of anaerobic fungi encode conserved fungal cellulosomes for biomass hydrolysis.</title>
        <authorList>
            <consortium name="DOE Joint Genome Institute"/>
            <person name="Haitjema C.H."/>
            <person name="Gilmore S.P."/>
            <person name="Henske J.K."/>
            <person name="Solomon K.V."/>
            <person name="De Groot R."/>
            <person name="Kuo A."/>
            <person name="Mondo S.J."/>
            <person name="Salamov A.A."/>
            <person name="Labutti K."/>
            <person name="Zhao Z."/>
            <person name="Chiniquy J."/>
            <person name="Barry K."/>
            <person name="Brewer H.M."/>
            <person name="Purvine S.O."/>
            <person name="Wright A.T."/>
            <person name="Boxma B."/>
            <person name="Van Alen T."/>
            <person name="Hackstein J.H."/>
            <person name="Baker S.E."/>
            <person name="Grigoriev I.V."/>
            <person name="O'Malley M.A."/>
        </authorList>
    </citation>
    <scope>NUCLEOTIDE SEQUENCE [LARGE SCALE GENOMIC DNA]</scope>
    <source>
        <strain evidence="11">finn</strain>
    </source>
</reference>
<organism evidence="10 11">
    <name type="scientific">Piromyces finnis</name>
    <dbReference type="NCBI Taxonomy" id="1754191"/>
    <lineage>
        <taxon>Eukaryota</taxon>
        <taxon>Fungi</taxon>
        <taxon>Fungi incertae sedis</taxon>
        <taxon>Chytridiomycota</taxon>
        <taxon>Chytridiomycota incertae sedis</taxon>
        <taxon>Neocallimastigomycetes</taxon>
        <taxon>Neocallimastigales</taxon>
        <taxon>Neocallimastigaceae</taxon>
        <taxon>Piromyces</taxon>
    </lineage>
</organism>
<feature type="transmembrane region" description="Helical" evidence="7">
    <location>
        <begin position="379"/>
        <end position="400"/>
    </location>
</feature>
<dbReference type="OrthoDB" id="9970435at2759"/>
<dbReference type="InterPro" id="IPR004331">
    <property type="entry name" value="SPX_dom"/>
</dbReference>
<evidence type="ECO:0000259" key="9">
    <source>
        <dbReference type="PROSITE" id="PS51382"/>
    </source>
</evidence>
<feature type="transmembrane region" description="Helical" evidence="7">
    <location>
        <begin position="265"/>
        <end position="288"/>
    </location>
</feature>
<comment type="similarity">
    <text evidence="2">Belongs to the SYG1 (TC 2.A.94) family.</text>
</comment>
<evidence type="ECO:0000313" key="10">
    <source>
        <dbReference type="EMBL" id="ORX45357.1"/>
    </source>
</evidence>
<feature type="transmembrane region" description="Helical" evidence="7">
    <location>
        <begin position="406"/>
        <end position="424"/>
    </location>
</feature>
<dbReference type="PROSITE" id="PS51382">
    <property type="entry name" value="SPX"/>
    <property type="match status" value="1"/>
</dbReference>
<feature type="domain" description="EXS" evidence="8">
    <location>
        <begin position="460"/>
        <end position="655"/>
    </location>
</feature>
<comment type="subcellular location">
    <subcellularLocation>
        <location evidence="1">Membrane</location>
        <topology evidence="1">Multi-pass membrane protein</topology>
    </subcellularLocation>
</comment>
<name>A0A1Y1V3W5_9FUNG</name>
<keyword evidence="4 7" id="KW-1133">Transmembrane helix</keyword>
<feature type="transmembrane region" description="Helical" evidence="7">
    <location>
        <begin position="594"/>
        <end position="614"/>
    </location>
</feature>
<protein>
    <submittedName>
        <fullName evidence="10">EXS-domain-containing protein</fullName>
    </submittedName>
</protein>
<dbReference type="Pfam" id="PF03105">
    <property type="entry name" value="SPX"/>
    <property type="match status" value="2"/>
</dbReference>
<dbReference type="Proteomes" id="UP000193719">
    <property type="component" value="Unassembled WGS sequence"/>
</dbReference>
<comment type="caution">
    <text evidence="10">The sequence shown here is derived from an EMBL/GenBank/DDBJ whole genome shotgun (WGS) entry which is preliminary data.</text>
</comment>
<evidence type="ECO:0000256" key="5">
    <source>
        <dbReference type="ARBA" id="ARBA00023136"/>
    </source>
</evidence>
<feature type="transmembrane region" description="Helical" evidence="7">
    <location>
        <begin position="497"/>
        <end position="517"/>
    </location>
</feature>
<evidence type="ECO:0000256" key="7">
    <source>
        <dbReference type="SAM" id="Phobius"/>
    </source>
</evidence>
<dbReference type="PANTHER" id="PTHR10783:SF103">
    <property type="entry name" value="SOLUTE CARRIER FAMILY 53 MEMBER 1"/>
    <property type="match status" value="1"/>
</dbReference>
<evidence type="ECO:0000313" key="11">
    <source>
        <dbReference type="Proteomes" id="UP000193719"/>
    </source>
</evidence>
<proteinExistence type="inferred from homology"/>
<dbReference type="AlphaFoldDB" id="A0A1Y1V3W5"/>
<dbReference type="InterPro" id="IPR004342">
    <property type="entry name" value="EXS_C"/>
</dbReference>
<dbReference type="GO" id="GO:0005886">
    <property type="term" value="C:plasma membrane"/>
    <property type="evidence" value="ECO:0007669"/>
    <property type="project" value="TreeGrafter"/>
</dbReference>
<feature type="region of interest" description="Disordered" evidence="6">
    <location>
        <begin position="706"/>
        <end position="737"/>
    </location>
</feature>
<feature type="compositionally biased region" description="Polar residues" evidence="6">
    <location>
        <begin position="865"/>
        <end position="877"/>
    </location>
</feature>
<keyword evidence="5 7" id="KW-0472">Membrane</keyword>
<feature type="transmembrane region" description="Helical" evidence="7">
    <location>
        <begin position="344"/>
        <end position="367"/>
    </location>
</feature>
<dbReference type="GO" id="GO:0016036">
    <property type="term" value="P:cellular response to phosphate starvation"/>
    <property type="evidence" value="ECO:0007669"/>
    <property type="project" value="TreeGrafter"/>
</dbReference>
<feature type="transmembrane region" description="Helical" evidence="7">
    <location>
        <begin position="523"/>
        <end position="544"/>
    </location>
</feature>
<feature type="transmembrane region" description="Helical" evidence="7">
    <location>
        <begin position="436"/>
        <end position="454"/>
    </location>
</feature>
<feature type="transmembrane region" description="Helical" evidence="7">
    <location>
        <begin position="300"/>
        <end position="324"/>
    </location>
</feature>
<accession>A0A1Y1V3W5</accession>
<evidence type="ECO:0000256" key="1">
    <source>
        <dbReference type="ARBA" id="ARBA00004141"/>
    </source>
</evidence>
<dbReference type="CDD" id="cd14475">
    <property type="entry name" value="SPX_SYG1_like"/>
    <property type="match status" value="1"/>
</dbReference>
<dbReference type="PANTHER" id="PTHR10783">
    <property type="entry name" value="XENOTROPIC AND POLYTROPIC RETROVIRUS RECEPTOR 1-RELATED"/>
    <property type="match status" value="1"/>
</dbReference>
<evidence type="ECO:0000256" key="4">
    <source>
        <dbReference type="ARBA" id="ARBA00022989"/>
    </source>
</evidence>
<feature type="region of interest" description="Disordered" evidence="6">
    <location>
        <begin position="836"/>
        <end position="877"/>
    </location>
</feature>
<feature type="transmembrane region" description="Helical" evidence="7">
    <location>
        <begin position="466"/>
        <end position="485"/>
    </location>
</feature>
<keyword evidence="3 7" id="KW-0812">Transmembrane</keyword>
<reference evidence="10 11" key="2">
    <citation type="submission" date="2016-08" db="EMBL/GenBank/DDBJ databases">
        <title>Pervasive Adenine N6-methylation of Active Genes in Fungi.</title>
        <authorList>
            <consortium name="DOE Joint Genome Institute"/>
            <person name="Mondo S.J."/>
            <person name="Dannebaum R.O."/>
            <person name="Kuo R.C."/>
            <person name="Labutti K."/>
            <person name="Haridas S."/>
            <person name="Kuo A."/>
            <person name="Salamov A."/>
            <person name="Ahrendt S.R."/>
            <person name="Lipzen A."/>
            <person name="Sullivan W."/>
            <person name="Andreopoulos W.B."/>
            <person name="Clum A."/>
            <person name="Lindquist E."/>
            <person name="Daum C."/>
            <person name="Ramamoorthy G.K."/>
            <person name="Gryganskyi A."/>
            <person name="Culley D."/>
            <person name="Magnuson J.K."/>
            <person name="James T.Y."/>
            <person name="O'Malley M.A."/>
            <person name="Stajich J.E."/>
            <person name="Spatafora J.W."/>
            <person name="Visel A."/>
            <person name="Grigoriev I.V."/>
        </authorList>
    </citation>
    <scope>NUCLEOTIDE SEQUENCE [LARGE SCALE GENOMIC DNA]</scope>
    <source>
        <strain evidence="11">finn</strain>
    </source>
</reference>
<dbReference type="Pfam" id="PF03124">
    <property type="entry name" value="EXS"/>
    <property type="match status" value="1"/>
</dbReference>
<feature type="compositionally biased region" description="Basic and acidic residues" evidence="6">
    <location>
        <begin position="844"/>
        <end position="864"/>
    </location>
</feature>
<evidence type="ECO:0000256" key="3">
    <source>
        <dbReference type="ARBA" id="ARBA00022692"/>
    </source>
</evidence>
<feature type="domain" description="SPX" evidence="9">
    <location>
        <begin position="1"/>
        <end position="212"/>
    </location>
</feature>
<keyword evidence="11" id="KW-1185">Reference proteome</keyword>